<proteinExistence type="predicted"/>
<comment type="caution">
    <text evidence="1">The sequence shown here is derived from an EMBL/GenBank/DDBJ whole genome shotgun (WGS) entry which is preliminary data.</text>
</comment>
<gene>
    <name evidence="1" type="ORF">EYF80_014957</name>
</gene>
<sequence length="149" mass="17352">MLPLSGVLKPCLSWYQLKESCTVPLKPDTWRRWKRSLWDSSSRALREEKRDRVEEERSSELEDFDAVPVVSQLLLQLRDGLLQRHDLLLPLLVLLQPVGHFVRAAKHIRAFLLLQLRQCGHQPTHPILHHLFEDKATPDFQSGNISVHQ</sequence>
<evidence type="ECO:0000313" key="1">
    <source>
        <dbReference type="EMBL" id="TNN74857.1"/>
    </source>
</evidence>
<protein>
    <submittedName>
        <fullName evidence="1">Uncharacterized protein</fullName>
    </submittedName>
</protein>
<evidence type="ECO:0000313" key="2">
    <source>
        <dbReference type="Proteomes" id="UP000314294"/>
    </source>
</evidence>
<keyword evidence="2" id="KW-1185">Reference proteome</keyword>
<accession>A0A4Z2IA72</accession>
<reference evidence="1 2" key="1">
    <citation type="submission" date="2019-03" db="EMBL/GenBank/DDBJ databases">
        <title>First draft genome of Liparis tanakae, snailfish: a comprehensive survey of snailfish specific genes.</title>
        <authorList>
            <person name="Kim W."/>
            <person name="Song I."/>
            <person name="Jeong J.-H."/>
            <person name="Kim D."/>
            <person name="Kim S."/>
            <person name="Ryu S."/>
            <person name="Song J.Y."/>
            <person name="Lee S.K."/>
        </authorList>
    </citation>
    <scope>NUCLEOTIDE SEQUENCE [LARGE SCALE GENOMIC DNA]</scope>
    <source>
        <tissue evidence="1">Muscle</tissue>
    </source>
</reference>
<name>A0A4Z2IA72_9TELE</name>
<dbReference type="Proteomes" id="UP000314294">
    <property type="component" value="Unassembled WGS sequence"/>
</dbReference>
<organism evidence="1 2">
    <name type="scientific">Liparis tanakae</name>
    <name type="common">Tanaka's snailfish</name>
    <dbReference type="NCBI Taxonomy" id="230148"/>
    <lineage>
        <taxon>Eukaryota</taxon>
        <taxon>Metazoa</taxon>
        <taxon>Chordata</taxon>
        <taxon>Craniata</taxon>
        <taxon>Vertebrata</taxon>
        <taxon>Euteleostomi</taxon>
        <taxon>Actinopterygii</taxon>
        <taxon>Neopterygii</taxon>
        <taxon>Teleostei</taxon>
        <taxon>Neoteleostei</taxon>
        <taxon>Acanthomorphata</taxon>
        <taxon>Eupercaria</taxon>
        <taxon>Perciformes</taxon>
        <taxon>Cottioidei</taxon>
        <taxon>Cottales</taxon>
        <taxon>Liparidae</taxon>
        <taxon>Liparis</taxon>
    </lineage>
</organism>
<dbReference type="EMBL" id="SRLO01000110">
    <property type="protein sequence ID" value="TNN74857.1"/>
    <property type="molecule type" value="Genomic_DNA"/>
</dbReference>
<dbReference type="AlphaFoldDB" id="A0A4Z2IA72"/>